<keyword evidence="6 8" id="KW-1133">Transmembrane helix</keyword>
<reference evidence="11 12" key="1">
    <citation type="submission" date="2017-05" db="EMBL/GenBank/DDBJ databases">
        <title>Complete and WGS of Bordetella genogroups.</title>
        <authorList>
            <person name="Spilker T."/>
            <person name="LiPuma J."/>
        </authorList>
    </citation>
    <scope>NUCLEOTIDE SEQUENCE [LARGE SCALE GENOMIC DNA]</scope>
    <source>
        <strain evidence="11 12">AU9919</strain>
    </source>
</reference>
<keyword evidence="12" id="KW-1185">Reference proteome</keyword>
<evidence type="ECO:0000313" key="11">
    <source>
        <dbReference type="EMBL" id="OZI64698.1"/>
    </source>
</evidence>
<keyword evidence="3 8" id="KW-0812">Transmembrane</keyword>
<dbReference type="GO" id="GO:0005886">
    <property type="term" value="C:plasma membrane"/>
    <property type="evidence" value="ECO:0007669"/>
    <property type="project" value="UniProtKB-SubCell"/>
</dbReference>
<dbReference type="InterPro" id="IPR003439">
    <property type="entry name" value="ABC_transporter-like_ATP-bd"/>
</dbReference>
<dbReference type="InterPro" id="IPR017871">
    <property type="entry name" value="ABC_transporter-like_CS"/>
</dbReference>
<evidence type="ECO:0000259" key="9">
    <source>
        <dbReference type="PROSITE" id="PS50893"/>
    </source>
</evidence>
<proteinExistence type="predicted"/>
<feature type="transmembrane region" description="Helical" evidence="8">
    <location>
        <begin position="160"/>
        <end position="179"/>
    </location>
</feature>
<dbReference type="RefSeq" id="WP_094819673.1">
    <property type="nucleotide sequence ID" value="NZ_NEVO01000002.1"/>
</dbReference>
<dbReference type="InterPro" id="IPR003593">
    <property type="entry name" value="AAA+_ATPase"/>
</dbReference>
<dbReference type="OrthoDB" id="9802264at2"/>
<evidence type="ECO:0000256" key="4">
    <source>
        <dbReference type="ARBA" id="ARBA00022741"/>
    </source>
</evidence>
<dbReference type="PANTHER" id="PTHR24221:SF653">
    <property type="entry name" value="TRANSPORT ATP-BINDING PROTEIN CYDC"/>
    <property type="match status" value="1"/>
</dbReference>
<accession>A0A261US13</accession>
<dbReference type="PROSITE" id="PS00211">
    <property type="entry name" value="ABC_TRANSPORTER_1"/>
    <property type="match status" value="1"/>
</dbReference>
<name>A0A261US13_9BORD</name>
<dbReference type="Pfam" id="PF00005">
    <property type="entry name" value="ABC_tran"/>
    <property type="match status" value="1"/>
</dbReference>
<evidence type="ECO:0000256" key="6">
    <source>
        <dbReference type="ARBA" id="ARBA00022989"/>
    </source>
</evidence>
<evidence type="ECO:0000256" key="8">
    <source>
        <dbReference type="SAM" id="Phobius"/>
    </source>
</evidence>
<keyword evidence="5" id="KW-0067">ATP-binding</keyword>
<keyword evidence="7 8" id="KW-0472">Membrane</keyword>
<dbReference type="InterPro" id="IPR011527">
    <property type="entry name" value="ABC1_TM_dom"/>
</dbReference>
<dbReference type="SUPFAM" id="SSF90123">
    <property type="entry name" value="ABC transporter transmembrane region"/>
    <property type="match status" value="1"/>
</dbReference>
<evidence type="ECO:0000256" key="3">
    <source>
        <dbReference type="ARBA" id="ARBA00022692"/>
    </source>
</evidence>
<feature type="transmembrane region" description="Helical" evidence="8">
    <location>
        <begin position="132"/>
        <end position="154"/>
    </location>
</feature>
<evidence type="ECO:0000256" key="7">
    <source>
        <dbReference type="ARBA" id="ARBA00023136"/>
    </source>
</evidence>
<evidence type="ECO:0000259" key="10">
    <source>
        <dbReference type="PROSITE" id="PS50929"/>
    </source>
</evidence>
<dbReference type="NCBIfam" id="TIGR02868">
    <property type="entry name" value="CydC"/>
    <property type="match status" value="1"/>
</dbReference>
<organism evidence="11 12">
    <name type="scientific">Bordetella genomosp. 4</name>
    <dbReference type="NCBI Taxonomy" id="463044"/>
    <lineage>
        <taxon>Bacteria</taxon>
        <taxon>Pseudomonadati</taxon>
        <taxon>Pseudomonadota</taxon>
        <taxon>Betaproteobacteria</taxon>
        <taxon>Burkholderiales</taxon>
        <taxon>Alcaligenaceae</taxon>
        <taxon>Bordetella</taxon>
    </lineage>
</organism>
<protein>
    <submittedName>
        <fullName evidence="11">Thiol reductant ABC exporter subunit CydC</fullName>
    </submittedName>
</protein>
<dbReference type="EMBL" id="NEVQ01000003">
    <property type="protein sequence ID" value="OZI64698.1"/>
    <property type="molecule type" value="Genomic_DNA"/>
</dbReference>
<dbReference type="Gene3D" id="3.40.50.300">
    <property type="entry name" value="P-loop containing nucleotide triphosphate hydrolases"/>
    <property type="match status" value="1"/>
</dbReference>
<sequence>MTALLRLLPALYRRRLGALLGALFLALLTIAAGVGLLGVSGWFLSAAALAGAGSVFNLFVPSALVRLLSFVRIAARYAERLVGHAATLRLLTDLRSHVFEALVRLTPRQLGRYRDGDLVTRLTGDVDALDTVFLHVLTPMATSAIAAAVLAVVVGVWVPAAGWVLAGAMLMACVVLPVWQARAARLPGLAIQESQAALRAMTLETVESHADVVALSAVDQVRTGFMSHCADMTRARKAQVRIAANGAWALQVLAGLCVLAILWFGLDELSRQHLSGPLLAGLLLAVIGIFEVAGPLMRGAARLGGAVAAAQRIQAVVEQTPDDADPDRPVPLPARGAIELDRVSFAYPAAVGELGPLVLNAVSLRIEPGERVAISGPSGSGKSTLLQLLLRLEDPVSGCIRFGGIDLRHASLTELHRRIAWLAQDAPVFLGTLRTNLLIGDPGADDAMLWSALDAARLGDFVRGLPDGLDTWVGETGASLSVGQARRLCLARALLTSCPVLALDEPTTGLDEAAQAAFFNDLAHATAGRTVVLVTHAALPQGAVERHLVLRDGCLNVSVLA</sequence>
<dbReference type="Proteomes" id="UP000216885">
    <property type="component" value="Unassembled WGS sequence"/>
</dbReference>
<dbReference type="SUPFAM" id="SSF52540">
    <property type="entry name" value="P-loop containing nucleoside triphosphate hydrolases"/>
    <property type="match status" value="1"/>
</dbReference>
<evidence type="ECO:0000256" key="5">
    <source>
        <dbReference type="ARBA" id="ARBA00022840"/>
    </source>
</evidence>
<dbReference type="Pfam" id="PF00664">
    <property type="entry name" value="ABC_membrane"/>
    <property type="match status" value="1"/>
</dbReference>
<dbReference type="GO" id="GO:0045454">
    <property type="term" value="P:cell redox homeostasis"/>
    <property type="evidence" value="ECO:0007669"/>
    <property type="project" value="InterPro"/>
</dbReference>
<dbReference type="PANTHER" id="PTHR24221">
    <property type="entry name" value="ATP-BINDING CASSETTE SUB-FAMILY B"/>
    <property type="match status" value="1"/>
</dbReference>
<dbReference type="AlphaFoldDB" id="A0A261US13"/>
<dbReference type="GO" id="GO:0005524">
    <property type="term" value="F:ATP binding"/>
    <property type="evidence" value="ECO:0007669"/>
    <property type="project" value="UniProtKB-KW"/>
</dbReference>
<dbReference type="GO" id="GO:0034040">
    <property type="term" value="F:ATPase-coupled lipid transmembrane transporter activity"/>
    <property type="evidence" value="ECO:0007669"/>
    <property type="project" value="TreeGrafter"/>
</dbReference>
<dbReference type="GO" id="GO:0034775">
    <property type="term" value="P:glutathione transmembrane transport"/>
    <property type="evidence" value="ECO:0007669"/>
    <property type="project" value="InterPro"/>
</dbReference>
<dbReference type="GO" id="GO:0016887">
    <property type="term" value="F:ATP hydrolysis activity"/>
    <property type="evidence" value="ECO:0007669"/>
    <property type="project" value="InterPro"/>
</dbReference>
<feature type="transmembrane region" description="Helical" evidence="8">
    <location>
        <begin position="242"/>
        <end position="266"/>
    </location>
</feature>
<dbReference type="PROSITE" id="PS50929">
    <property type="entry name" value="ABC_TM1F"/>
    <property type="match status" value="1"/>
</dbReference>
<feature type="transmembrane region" description="Helical" evidence="8">
    <location>
        <begin position="41"/>
        <end position="60"/>
    </location>
</feature>
<dbReference type="InterPro" id="IPR039421">
    <property type="entry name" value="Type_1_exporter"/>
</dbReference>
<feature type="domain" description="ABC transporter" evidence="9">
    <location>
        <begin position="338"/>
        <end position="561"/>
    </location>
</feature>
<evidence type="ECO:0000313" key="12">
    <source>
        <dbReference type="Proteomes" id="UP000216885"/>
    </source>
</evidence>
<dbReference type="InterPro" id="IPR027417">
    <property type="entry name" value="P-loop_NTPase"/>
</dbReference>
<evidence type="ECO:0000256" key="1">
    <source>
        <dbReference type="ARBA" id="ARBA00004651"/>
    </source>
</evidence>
<evidence type="ECO:0000256" key="2">
    <source>
        <dbReference type="ARBA" id="ARBA00022475"/>
    </source>
</evidence>
<dbReference type="InterPro" id="IPR014223">
    <property type="entry name" value="ABC_CydC/D"/>
</dbReference>
<comment type="subcellular location">
    <subcellularLocation>
        <location evidence="1">Cell membrane</location>
        <topology evidence="1">Multi-pass membrane protein</topology>
    </subcellularLocation>
</comment>
<gene>
    <name evidence="11" type="ORF">CAL20_03355</name>
</gene>
<dbReference type="InterPro" id="IPR036640">
    <property type="entry name" value="ABC1_TM_sf"/>
</dbReference>
<dbReference type="SMART" id="SM00382">
    <property type="entry name" value="AAA"/>
    <property type="match status" value="1"/>
</dbReference>
<feature type="domain" description="ABC transmembrane type-1" evidence="10">
    <location>
        <begin position="20"/>
        <end position="309"/>
    </location>
</feature>
<dbReference type="PROSITE" id="PS50893">
    <property type="entry name" value="ABC_TRANSPORTER_2"/>
    <property type="match status" value="1"/>
</dbReference>
<feature type="transmembrane region" description="Helical" evidence="8">
    <location>
        <begin position="278"/>
        <end position="297"/>
    </location>
</feature>
<keyword evidence="4" id="KW-0547">Nucleotide-binding</keyword>
<keyword evidence="2" id="KW-1003">Cell membrane</keyword>
<comment type="caution">
    <text evidence="11">The sequence shown here is derived from an EMBL/GenBank/DDBJ whole genome shotgun (WGS) entry which is preliminary data.</text>
</comment>
<dbReference type="Gene3D" id="1.20.1560.10">
    <property type="entry name" value="ABC transporter type 1, transmembrane domain"/>
    <property type="match status" value="1"/>
</dbReference>
<dbReference type="GO" id="GO:0140359">
    <property type="term" value="F:ABC-type transporter activity"/>
    <property type="evidence" value="ECO:0007669"/>
    <property type="project" value="InterPro"/>
</dbReference>